<protein>
    <submittedName>
        <fullName evidence="2">Uncharacterized protein</fullName>
    </submittedName>
</protein>
<comment type="caution">
    <text evidence="2">The sequence shown here is derived from an EMBL/GenBank/DDBJ whole genome shotgun (WGS) entry which is preliminary data.</text>
</comment>
<sequence length="169" mass="19040">MQEKYKLKAKINFLAYYQIVGGAIGIIFLVWLLVSTLPVQGLNSILFLMMAVFFALSICAGWLLLEKRTEAGLTLSKINQILQIIGFGFGGFGFKYVAGIMLSLGIDLKDDANFIFNFSITKLEFFINSSKDLAKVEVNLVAIYLVYFIIKIQDTILYRRKIGVVNEDD</sequence>
<keyword evidence="1" id="KW-0812">Transmembrane</keyword>
<feature type="transmembrane region" description="Helical" evidence="1">
    <location>
        <begin position="85"/>
        <end position="106"/>
    </location>
</feature>
<feature type="transmembrane region" description="Helical" evidence="1">
    <location>
        <begin position="12"/>
        <end position="33"/>
    </location>
</feature>
<gene>
    <name evidence="2" type="ORF">ACFSR2_09180</name>
</gene>
<evidence type="ECO:0000313" key="3">
    <source>
        <dbReference type="Proteomes" id="UP001597510"/>
    </source>
</evidence>
<evidence type="ECO:0000313" key="2">
    <source>
        <dbReference type="EMBL" id="MFD2521054.1"/>
    </source>
</evidence>
<accession>A0ABW5J4V3</accession>
<dbReference type="EMBL" id="JBHULC010000008">
    <property type="protein sequence ID" value="MFD2521054.1"/>
    <property type="molecule type" value="Genomic_DNA"/>
</dbReference>
<dbReference type="Proteomes" id="UP001597510">
    <property type="component" value="Unassembled WGS sequence"/>
</dbReference>
<keyword evidence="3" id="KW-1185">Reference proteome</keyword>
<reference evidence="3" key="1">
    <citation type="journal article" date="2019" name="Int. J. Syst. Evol. Microbiol.">
        <title>The Global Catalogue of Microorganisms (GCM) 10K type strain sequencing project: providing services to taxonomists for standard genome sequencing and annotation.</title>
        <authorList>
            <consortium name="The Broad Institute Genomics Platform"/>
            <consortium name="The Broad Institute Genome Sequencing Center for Infectious Disease"/>
            <person name="Wu L."/>
            <person name="Ma J."/>
        </authorList>
    </citation>
    <scope>NUCLEOTIDE SEQUENCE [LARGE SCALE GENOMIC DNA]</scope>
    <source>
        <strain evidence="3">KCTC 52344</strain>
    </source>
</reference>
<evidence type="ECO:0000256" key="1">
    <source>
        <dbReference type="SAM" id="Phobius"/>
    </source>
</evidence>
<feature type="transmembrane region" description="Helical" evidence="1">
    <location>
        <begin position="133"/>
        <end position="150"/>
    </location>
</feature>
<proteinExistence type="predicted"/>
<dbReference type="RefSeq" id="WP_340234886.1">
    <property type="nucleotide sequence ID" value="NZ_JBBEWC010000003.1"/>
</dbReference>
<keyword evidence="1" id="KW-0472">Membrane</keyword>
<keyword evidence="1" id="KW-1133">Transmembrane helix</keyword>
<organism evidence="2 3">
    <name type="scientific">Emticicia soli</name>
    <dbReference type="NCBI Taxonomy" id="2027878"/>
    <lineage>
        <taxon>Bacteria</taxon>
        <taxon>Pseudomonadati</taxon>
        <taxon>Bacteroidota</taxon>
        <taxon>Cytophagia</taxon>
        <taxon>Cytophagales</taxon>
        <taxon>Leadbetterellaceae</taxon>
        <taxon>Emticicia</taxon>
    </lineage>
</organism>
<name>A0ABW5J4V3_9BACT</name>
<feature type="transmembrane region" description="Helical" evidence="1">
    <location>
        <begin position="45"/>
        <end position="65"/>
    </location>
</feature>